<dbReference type="InterPro" id="IPR036457">
    <property type="entry name" value="PPM-type-like_dom_sf"/>
</dbReference>
<dbReference type="STRING" id="62062.ENSHHUP00000027801"/>
<reference evidence="3" key="1">
    <citation type="submission" date="2018-06" db="EMBL/GenBank/DDBJ databases">
        <title>Genome assembly of Danube salmon.</title>
        <authorList>
            <person name="Macqueen D.J."/>
            <person name="Gundappa M.K."/>
        </authorList>
    </citation>
    <scope>NUCLEOTIDE SEQUENCE [LARGE SCALE GENOMIC DNA]</scope>
</reference>
<dbReference type="GeneTree" id="ENSGT00990000210255"/>
<reference evidence="2" key="3">
    <citation type="submission" date="2025-09" db="UniProtKB">
        <authorList>
            <consortium name="Ensembl"/>
        </authorList>
    </citation>
    <scope>IDENTIFICATION</scope>
</reference>
<dbReference type="Gene3D" id="3.60.40.10">
    <property type="entry name" value="PPM-type phosphatase domain"/>
    <property type="match status" value="1"/>
</dbReference>
<dbReference type="AlphaFoldDB" id="A0A4W5LNR4"/>
<evidence type="ECO:0000313" key="3">
    <source>
        <dbReference type="Proteomes" id="UP000314982"/>
    </source>
</evidence>
<dbReference type="Proteomes" id="UP000314982">
    <property type="component" value="Unassembled WGS sequence"/>
</dbReference>
<reference evidence="2" key="2">
    <citation type="submission" date="2025-08" db="UniProtKB">
        <authorList>
            <consortium name="Ensembl"/>
        </authorList>
    </citation>
    <scope>IDENTIFICATION</scope>
</reference>
<accession>A0A4W5LNR4</accession>
<sequence length="55" mass="6271">MASQRRQMMQSHQSWTDDLPLCQMCGVGTAPNCTYAPDGKDTQSHPDEDGHFRFR</sequence>
<protein>
    <submittedName>
        <fullName evidence="2">Uncharacterized protein</fullName>
    </submittedName>
</protein>
<name>A0A4W5LNR4_9TELE</name>
<keyword evidence="3" id="KW-1185">Reference proteome</keyword>
<feature type="compositionally biased region" description="Basic and acidic residues" evidence="1">
    <location>
        <begin position="38"/>
        <end position="55"/>
    </location>
</feature>
<organism evidence="2 3">
    <name type="scientific">Hucho hucho</name>
    <name type="common">huchen</name>
    <dbReference type="NCBI Taxonomy" id="62062"/>
    <lineage>
        <taxon>Eukaryota</taxon>
        <taxon>Metazoa</taxon>
        <taxon>Chordata</taxon>
        <taxon>Craniata</taxon>
        <taxon>Vertebrata</taxon>
        <taxon>Euteleostomi</taxon>
        <taxon>Actinopterygii</taxon>
        <taxon>Neopterygii</taxon>
        <taxon>Teleostei</taxon>
        <taxon>Protacanthopterygii</taxon>
        <taxon>Salmoniformes</taxon>
        <taxon>Salmonidae</taxon>
        <taxon>Salmoninae</taxon>
        <taxon>Hucho</taxon>
    </lineage>
</organism>
<evidence type="ECO:0000256" key="1">
    <source>
        <dbReference type="SAM" id="MobiDB-lite"/>
    </source>
</evidence>
<dbReference type="Ensembl" id="ENSHHUT00000028913.1">
    <property type="protein sequence ID" value="ENSHHUP00000027801.1"/>
    <property type="gene ID" value="ENSHHUG00000017672.1"/>
</dbReference>
<feature type="region of interest" description="Disordered" evidence="1">
    <location>
        <begin position="33"/>
        <end position="55"/>
    </location>
</feature>
<proteinExistence type="predicted"/>
<evidence type="ECO:0000313" key="2">
    <source>
        <dbReference type="Ensembl" id="ENSHHUP00000027801.1"/>
    </source>
</evidence>